<dbReference type="GO" id="GO:0051723">
    <property type="term" value="F:protein methylesterase activity"/>
    <property type="evidence" value="ECO:0007669"/>
    <property type="project" value="UniProtKB-EC"/>
</dbReference>
<evidence type="ECO:0000256" key="2">
    <source>
        <dbReference type="ARBA" id="ARBA00022487"/>
    </source>
</evidence>
<evidence type="ECO:0000256" key="4">
    <source>
        <dbReference type="ARBA" id="ARBA00049203"/>
    </source>
</evidence>
<feature type="active site" evidence="6">
    <location>
        <position position="207"/>
    </location>
</feature>
<gene>
    <name evidence="9" type="ORF">OT_ostta02g05470</name>
</gene>
<dbReference type="AlphaFoldDB" id="A0A096PAG7"/>
<dbReference type="SUPFAM" id="SSF53474">
    <property type="entry name" value="alpha/beta-Hydrolases"/>
    <property type="match status" value="1"/>
</dbReference>
<evidence type="ECO:0000256" key="7">
    <source>
        <dbReference type="SAM" id="MobiDB-lite"/>
    </source>
</evidence>
<reference evidence="9 10" key="2">
    <citation type="journal article" date="2014" name="BMC Genomics">
        <title>An improved genome of the model marine alga Ostreococcus tauri unfolds by assessing Illumina de novo assemblies.</title>
        <authorList>
            <person name="Blanc-Mathieu R."/>
            <person name="Verhelst B."/>
            <person name="Derelle E."/>
            <person name="Rombauts S."/>
            <person name="Bouget F.Y."/>
            <person name="Carre I."/>
            <person name="Chateau A."/>
            <person name="Eyre-Walker A."/>
            <person name="Grimsley N."/>
            <person name="Moreau H."/>
            <person name="Piegu B."/>
            <person name="Rivals E."/>
            <person name="Schackwitz W."/>
            <person name="Van de Peer Y."/>
            <person name="Piganeau G."/>
        </authorList>
    </citation>
    <scope>NUCLEOTIDE SEQUENCE [LARGE SCALE GENOMIC DNA]</scope>
    <source>
        <strain evidence="10">OTTH 0595 / CCAP 157/2 / RCC745</strain>
    </source>
</reference>
<dbReference type="OrthoDB" id="194865at2759"/>
<dbReference type="InterPro" id="IPR029058">
    <property type="entry name" value="AB_hydrolase_fold"/>
</dbReference>
<keyword evidence="2 5" id="KW-0719">Serine esterase</keyword>
<dbReference type="KEGG" id="ota:OT_ostta02g05470"/>
<dbReference type="PIRSF" id="PIRSF022950">
    <property type="entry name" value="PPase_methylesterase_euk"/>
    <property type="match status" value="1"/>
</dbReference>
<comment type="caution">
    <text evidence="9">The sequence shown here is derived from an EMBL/GenBank/DDBJ whole genome shotgun (WGS) entry which is preliminary data.</text>
</comment>
<reference evidence="10" key="1">
    <citation type="journal article" date="2006" name="Proc. Natl. Acad. Sci. U.S.A.">
        <title>Genome analysis of the smallest free-living eukaryote Ostreococcus tauri unveils many unique features.</title>
        <authorList>
            <person name="Derelle E."/>
            <person name="Ferraz C."/>
            <person name="Rombauts S."/>
            <person name="Rouze P."/>
            <person name="Worden A.Z."/>
            <person name="Robbens S."/>
            <person name="Partensky F."/>
            <person name="Degroeve S."/>
            <person name="Echeynie S."/>
            <person name="Cooke R."/>
            <person name="Saeys Y."/>
            <person name="Wuyts J."/>
            <person name="Jabbari K."/>
            <person name="Bowler C."/>
            <person name="Panaud O."/>
            <person name="Piegu B."/>
            <person name="Ball S.G."/>
            <person name="Ral J.-P."/>
            <person name="Bouget F.-Y."/>
            <person name="Piganeau G."/>
            <person name="De Baets B."/>
            <person name="Picard A."/>
            <person name="Delseny M."/>
            <person name="Demaille J."/>
            <person name="Van de Peer Y."/>
            <person name="Moreau H."/>
        </authorList>
    </citation>
    <scope>NUCLEOTIDE SEQUENCE [LARGE SCALE GENOMIC DNA]</scope>
    <source>
        <strain evidence="10">OTTH 0595 / CCAP 157/2 / RCC745</strain>
    </source>
</reference>
<feature type="active site" evidence="6">
    <location>
        <position position="372"/>
    </location>
</feature>
<dbReference type="EC" id="3.1.1.-" evidence="5"/>
<name>A0A096PAG7_OSTTA</name>
<feature type="active site" evidence="6">
    <location>
        <position position="242"/>
    </location>
</feature>
<accession>A0A096PAG7</accession>
<dbReference type="InterPro" id="IPR016812">
    <property type="entry name" value="PPase_methylesterase_euk"/>
</dbReference>
<evidence type="ECO:0000259" key="8">
    <source>
        <dbReference type="Pfam" id="PF12697"/>
    </source>
</evidence>
<dbReference type="Gene3D" id="3.40.50.1820">
    <property type="entry name" value="alpha/beta hydrolase"/>
    <property type="match status" value="1"/>
</dbReference>
<keyword evidence="3 5" id="KW-0378">Hydrolase</keyword>
<dbReference type="RefSeq" id="XP_003075367.2">
    <property type="nucleotide sequence ID" value="XM_003075319.2"/>
</dbReference>
<evidence type="ECO:0000256" key="1">
    <source>
        <dbReference type="ARBA" id="ARBA00008645"/>
    </source>
</evidence>
<comment type="catalytic activity">
    <reaction evidence="4">
        <text>[phosphatase 2A protein]-C-terminal L-leucine methyl ester + H2O = [phosphatase 2A protein]-C-terminal L-leucine + methanol + H(+)</text>
        <dbReference type="Rhea" id="RHEA:48548"/>
        <dbReference type="Rhea" id="RHEA-COMP:12134"/>
        <dbReference type="Rhea" id="RHEA-COMP:12135"/>
        <dbReference type="ChEBI" id="CHEBI:15377"/>
        <dbReference type="ChEBI" id="CHEBI:15378"/>
        <dbReference type="ChEBI" id="CHEBI:17790"/>
        <dbReference type="ChEBI" id="CHEBI:90516"/>
        <dbReference type="ChEBI" id="CHEBI:90517"/>
        <dbReference type="EC" id="3.1.1.89"/>
    </reaction>
</comment>
<dbReference type="InterPro" id="IPR000073">
    <property type="entry name" value="AB_hydrolase_1"/>
</dbReference>
<dbReference type="PANTHER" id="PTHR14189:SF0">
    <property type="entry name" value="PROTEIN PHOSPHATASE METHYLESTERASE 1"/>
    <property type="match status" value="1"/>
</dbReference>
<organism evidence="9 10">
    <name type="scientific">Ostreococcus tauri</name>
    <name type="common">Marine green alga</name>
    <dbReference type="NCBI Taxonomy" id="70448"/>
    <lineage>
        <taxon>Eukaryota</taxon>
        <taxon>Viridiplantae</taxon>
        <taxon>Chlorophyta</taxon>
        <taxon>Mamiellophyceae</taxon>
        <taxon>Mamiellales</taxon>
        <taxon>Bathycoccaceae</taxon>
        <taxon>Ostreococcus</taxon>
    </lineage>
</organism>
<dbReference type="STRING" id="70448.A0A096PAG7"/>
<evidence type="ECO:0000313" key="9">
    <source>
        <dbReference type="EMBL" id="CEG01302.1"/>
    </source>
</evidence>
<comment type="similarity">
    <text evidence="1 5">Belongs to the AB hydrolase superfamily.</text>
</comment>
<evidence type="ECO:0000256" key="3">
    <source>
        <dbReference type="ARBA" id="ARBA00022801"/>
    </source>
</evidence>
<evidence type="ECO:0000313" key="10">
    <source>
        <dbReference type="Proteomes" id="UP000009170"/>
    </source>
</evidence>
<dbReference type="ESTHER" id="ostta-q01dg2">
    <property type="family name" value="PPase_methylesterase_euk"/>
</dbReference>
<evidence type="ECO:0000256" key="5">
    <source>
        <dbReference type="PIRNR" id="PIRNR022950"/>
    </source>
</evidence>
<comment type="function">
    <text evidence="5">Demethylates proteins that have been reversibly carboxymethylated.</text>
</comment>
<dbReference type="InParanoid" id="A0A096PAG7"/>
<dbReference type="Proteomes" id="UP000009170">
    <property type="component" value="Unassembled WGS sequence"/>
</dbReference>
<sequence>MWTVAPRVAVSSTMRPTGERTIRSTVASTTETTVETKTRPPAGARAREDDRERWHAGVRVDGDAAASAAAPRDWRESFSRATFIRANGGRFKVYSRGSFDDDLDGDEFETRAVLFMLHGCPYTALTWAPTVEEIARRAAEDGTSVAASVDAIAMDLRGHGESDGGLGDDRGDNGATFDPDVMALDAFETLGAFLTRSKRRVVVIGHSMGGAIAVRCAALIENANRESSSSYPAELAGLVLVDIVEGSALSALPAMGVLVDSRPSEFATLEDAMRWSSSRGGGTTNTRSASVSLPSQLRKVVAADGSSKYVWITDLRATAPFWTSWYRGLSGKFLAVKAPKLLLLAGNDRLDTELTIAQMQGRFQMTVCKAGHCVQEDDPDAVATTLENFVSRYVSRKRPTPPPFM</sequence>
<dbReference type="GeneID" id="9832608"/>
<dbReference type="Pfam" id="PF12697">
    <property type="entry name" value="Abhydrolase_6"/>
    <property type="match status" value="1"/>
</dbReference>
<keyword evidence="10" id="KW-1185">Reference proteome</keyword>
<dbReference type="PANTHER" id="PTHR14189">
    <property type="entry name" value="PROTEIN PHOSPHATASE METHYLESTERASE-1 RELATED"/>
    <property type="match status" value="1"/>
</dbReference>
<feature type="compositionally biased region" description="Low complexity" evidence="7">
    <location>
        <begin position="28"/>
        <end position="44"/>
    </location>
</feature>
<feature type="region of interest" description="Disordered" evidence="7">
    <location>
        <begin position="28"/>
        <end position="49"/>
    </location>
</feature>
<evidence type="ECO:0000256" key="6">
    <source>
        <dbReference type="PIRSR" id="PIRSR022950-1"/>
    </source>
</evidence>
<dbReference type="EMBL" id="CAID01000002">
    <property type="protein sequence ID" value="CEG01302.1"/>
    <property type="molecule type" value="Genomic_DNA"/>
</dbReference>
<proteinExistence type="inferred from homology"/>
<dbReference type="FunCoup" id="A0A096PAG7">
    <property type="interactions" value="1886"/>
</dbReference>
<feature type="domain" description="AB hydrolase-1" evidence="8">
    <location>
        <begin position="115"/>
        <end position="383"/>
    </location>
</feature>
<protein>
    <recommendedName>
        <fullName evidence="5">Protein phosphatase methylesterase 1</fullName>
        <shortName evidence="5">PME-1</shortName>
        <ecNumber evidence="5">3.1.1.-</ecNumber>
    </recommendedName>
</protein>